<proteinExistence type="predicted"/>
<evidence type="ECO:0000313" key="3">
    <source>
        <dbReference type="Proteomes" id="UP000299102"/>
    </source>
</evidence>
<dbReference type="EMBL" id="BGZK01000951">
    <property type="protein sequence ID" value="GBP66198.1"/>
    <property type="molecule type" value="Genomic_DNA"/>
</dbReference>
<dbReference type="AlphaFoldDB" id="A0A4C1XRS5"/>
<name>A0A4C1XRS5_EUMVA</name>
<evidence type="ECO:0000256" key="1">
    <source>
        <dbReference type="SAM" id="MobiDB-lite"/>
    </source>
</evidence>
<keyword evidence="3" id="KW-1185">Reference proteome</keyword>
<feature type="region of interest" description="Disordered" evidence="1">
    <location>
        <begin position="370"/>
        <end position="396"/>
    </location>
</feature>
<accession>A0A4C1XRS5</accession>
<gene>
    <name evidence="2" type="ORF">EVAR_97149_1</name>
</gene>
<evidence type="ECO:0008006" key="4">
    <source>
        <dbReference type="Google" id="ProtNLM"/>
    </source>
</evidence>
<protein>
    <recommendedName>
        <fullName evidence="4">Cytoskeleton-associated protein 2</fullName>
    </recommendedName>
</protein>
<feature type="compositionally biased region" description="Basic and acidic residues" evidence="1">
    <location>
        <begin position="370"/>
        <end position="382"/>
    </location>
</feature>
<dbReference type="OrthoDB" id="6350539at2759"/>
<reference evidence="2 3" key="1">
    <citation type="journal article" date="2019" name="Commun. Biol.">
        <title>The bagworm genome reveals a unique fibroin gene that provides high tensile strength.</title>
        <authorList>
            <person name="Kono N."/>
            <person name="Nakamura H."/>
            <person name="Ohtoshi R."/>
            <person name="Tomita M."/>
            <person name="Numata K."/>
            <person name="Arakawa K."/>
        </authorList>
    </citation>
    <scope>NUCLEOTIDE SEQUENCE [LARGE SCALE GENOMIC DNA]</scope>
</reference>
<organism evidence="2 3">
    <name type="scientific">Eumeta variegata</name>
    <name type="common">Bagworm moth</name>
    <name type="synonym">Eumeta japonica</name>
    <dbReference type="NCBI Taxonomy" id="151549"/>
    <lineage>
        <taxon>Eukaryota</taxon>
        <taxon>Metazoa</taxon>
        <taxon>Ecdysozoa</taxon>
        <taxon>Arthropoda</taxon>
        <taxon>Hexapoda</taxon>
        <taxon>Insecta</taxon>
        <taxon>Pterygota</taxon>
        <taxon>Neoptera</taxon>
        <taxon>Endopterygota</taxon>
        <taxon>Lepidoptera</taxon>
        <taxon>Glossata</taxon>
        <taxon>Ditrysia</taxon>
        <taxon>Tineoidea</taxon>
        <taxon>Psychidae</taxon>
        <taxon>Oiketicinae</taxon>
        <taxon>Eumeta</taxon>
    </lineage>
</organism>
<feature type="compositionally biased region" description="Polar residues" evidence="1">
    <location>
        <begin position="117"/>
        <end position="135"/>
    </location>
</feature>
<feature type="compositionally biased region" description="Polar residues" evidence="1">
    <location>
        <begin position="40"/>
        <end position="57"/>
    </location>
</feature>
<comment type="caution">
    <text evidence="2">The sequence shown here is derived from an EMBL/GenBank/DDBJ whole genome shotgun (WGS) entry which is preliminary data.</text>
</comment>
<feature type="compositionally biased region" description="Acidic residues" evidence="1">
    <location>
        <begin position="383"/>
        <end position="392"/>
    </location>
</feature>
<evidence type="ECO:0000313" key="2">
    <source>
        <dbReference type="EMBL" id="GBP66198.1"/>
    </source>
</evidence>
<feature type="compositionally biased region" description="Basic and acidic residues" evidence="1">
    <location>
        <begin position="167"/>
        <end position="180"/>
    </location>
</feature>
<feature type="region of interest" description="Disordered" evidence="1">
    <location>
        <begin position="34"/>
        <end position="182"/>
    </location>
</feature>
<sequence length="648" mass="74491">MEDIKDKLVKFREEREARQKARLEKLREMNLKKYAKDDTLQTPKQSNIPVANRQSYKPATDIEKSNLVSNNKRPSTVPMPKKQFDRPIAAKPTTSIPAAVKINKPQNTDQPLPKPKNINNVSSTKIPVKSPQTIEAITKPDSVKNLNNSRKSEAPRPFSRPSLYPNKSKDVNPSPKKDQKFVQPRKTMFVHNSKKGTNTFDKRQSVFERLYKPNVKTNSNVKILNNTTMSKNNGKIYNDVKKNGKNSNHIIISNMRRSISAVHFKKIHRNELQNCIHKWSSVGEKLEKLHVKEKNEDAAVKQEKIVSAVKSDRKKSVKFSKSIAFNLNTPKSEEMQEKLKTWLLKKGKNLDSYHHLQCFGIHHLESEKDSLKPFDDDNKENIEQPDGDDESFTENLNDRKDDFNSNKWRRASYISDSVDMNGTRESFTSEDVMTPKVHKVDDLLTGALNDLTELLREGFEWEQCARWLRAIRERFPGVEHKAVYWECRAALEERQGDLAATVECWEEAIAKGTERSVVEASLDQLMDKFMQLEISPNGGAKKRINPKLVDVKNVFVSRVIKLAVQQAKLKQTVNTKYTMTPVRRSSRLSTYDNLATPKDRMTIEGRLRTPGSSKRLPLIQLCTSMKQLDEEIRKNLVFVPNKNLDFTP</sequence>
<dbReference type="Proteomes" id="UP000299102">
    <property type="component" value="Unassembled WGS sequence"/>
</dbReference>